<dbReference type="EMBL" id="AMWJ02000001">
    <property type="protein sequence ID" value="NNJ15172.1"/>
    <property type="molecule type" value="Genomic_DNA"/>
</dbReference>
<name>L1LXR6_9PSED</name>
<dbReference type="RefSeq" id="WP_009402652.1">
    <property type="nucleotide sequence ID" value="NZ_AMWJ02000001.1"/>
</dbReference>
<dbReference type="OrthoDB" id="9810174at2"/>
<dbReference type="SUPFAM" id="SSF88874">
    <property type="entry name" value="Receptor-binding domain of short tail fibre protein gp12"/>
    <property type="match status" value="1"/>
</dbReference>
<feature type="compositionally biased region" description="Polar residues" evidence="1">
    <location>
        <begin position="71"/>
        <end position="85"/>
    </location>
</feature>
<dbReference type="Proteomes" id="UP000010448">
    <property type="component" value="Unassembled WGS sequence"/>
</dbReference>
<accession>L1LXR6</accession>
<feature type="region of interest" description="Disordered" evidence="1">
    <location>
        <begin position="60"/>
        <end position="85"/>
    </location>
</feature>
<evidence type="ECO:0000313" key="3">
    <source>
        <dbReference type="Proteomes" id="UP000010448"/>
    </source>
</evidence>
<sequence length="211" mass="21688">MADPFLGEIRMAGFNFNPYGWALCQGQLVPLNQNTALFALLGTQFGGDGVSTFGLPDLRSRTPVGQGQGTGLSNYQMGQKGGSESVTQLTSNMPTHTHMLSMLTNSSLAATSTAQVVNADATSVAPIPGGCLGIPNDGAGTTYQLYHSGKDNSGNPLPRVDLAPQPVTLTGGVTVTGTAALTGGNIPSSVLSPYIAVNFIIAMQGIFPSRN</sequence>
<dbReference type="InterPro" id="IPR011083">
    <property type="entry name" value="Phage_tail_collar_dom"/>
</dbReference>
<keyword evidence="3" id="KW-1185">Reference proteome</keyword>
<evidence type="ECO:0000256" key="1">
    <source>
        <dbReference type="SAM" id="MobiDB-lite"/>
    </source>
</evidence>
<proteinExistence type="predicted"/>
<evidence type="ECO:0000313" key="2">
    <source>
        <dbReference type="EMBL" id="NNJ15172.1"/>
    </source>
</evidence>
<comment type="caution">
    <text evidence="2">The sequence shown here is derived from an EMBL/GenBank/DDBJ whole genome shotgun (WGS) entry which is preliminary data.</text>
</comment>
<organism evidence="2 3">
    <name type="scientific">Pseudomonas bharatica CSV86</name>
    <dbReference type="NCBI Taxonomy" id="1005395"/>
    <lineage>
        <taxon>Bacteria</taxon>
        <taxon>Pseudomonadati</taxon>
        <taxon>Pseudomonadota</taxon>
        <taxon>Gammaproteobacteria</taxon>
        <taxon>Pseudomonadales</taxon>
        <taxon>Pseudomonadaceae</taxon>
        <taxon>Pseudomonas</taxon>
        <taxon>Pseudomonas bharatica</taxon>
    </lineage>
</organism>
<dbReference type="InterPro" id="IPR037053">
    <property type="entry name" value="Phage_tail_collar_dom_sf"/>
</dbReference>
<protein>
    <submittedName>
        <fullName evidence="2">Phage tail protein</fullName>
    </submittedName>
</protein>
<reference evidence="2 3" key="1">
    <citation type="journal article" date="2013" name="Genome Announc.">
        <title>Genome Sequence of Naphthalene-Degrading Soil Bacterium Pseudomonas putida CSV86.</title>
        <authorList>
            <person name="Phale P.S."/>
            <person name="Paliwal V."/>
            <person name="Raju S.C."/>
            <person name="Modak A."/>
            <person name="Purohit H.J."/>
        </authorList>
    </citation>
    <scope>NUCLEOTIDE SEQUENCE [LARGE SCALE GENOMIC DNA]</scope>
    <source>
        <strain evidence="2 3">CSV86</strain>
    </source>
</reference>
<dbReference type="eggNOG" id="COG4675">
    <property type="taxonomic scope" value="Bacteria"/>
</dbReference>
<dbReference type="Gene3D" id="3.90.1340.10">
    <property type="entry name" value="Phage tail collar domain"/>
    <property type="match status" value="1"/>
</dbReference>
<dbReference type="Pfam" id="PF07484">
    <property type="entry name" value="Collar"/>
    <property type="match status" value="1"/>
</dbReference>
<gene>
    <name evidence="2" type="ORF">CSV86_007905</name>
</gene>
<dbReference type="AlphaFoldDB" id="L1LXR6"/>